<dbReference type="EMBL" id="CP007493">
    <property type="protein sequence ID" value="AJB41586.1"/>
    <property type="molecule type" value="Genomic_DNA"/>
</dbReference>
<evidence type="ECO:0000313" key="1">
    <source>
        <dbReference type="EMBL" id="AJB41586.1"/>
    </source>
</evidence>
<sequence>MKRTGVSPVIATLLLIVIAVAAAVLAYIWIIGYQGTLTQQASTAQLQERIKIEGVQYSGGTLTVYVRNIGDVKVNISAVYVYDPSGTVLVKSILNPSQYSIDPGKVTDTTPQSPTVSVTLAPGTTYTVKVVTVKGTEATYTFTYRT</sequence>
<reference evidence="2" key="1">
    <citation type="book" date="2010" name="EXTREMOPHILES" publisher="0:0-0">
        <title>Complete genome sequences of ten hyperthermophilic archaea reveal their metabolic capabilities and possible ecological roles.</title>
        <editorList>
            <person name="?"/>
        </editorList>
        <authorList>
            <person name="Ravin N.V."/>
            <person name="Mardanov A.V."/>
            <person name="Bonch-Osmolovskaya E.A."/>
            <person name="Skryabin K.G."/>
        </authorList>
    </citation>
    <scope>NUCLEOTIDE SEQUENCE [LARGE SCALE GENOMIC DNA]</scope>
    <source>
        <strain evidence="2">1505</strain>
    </source>
</reference>
<protein>
    <recommendedName>
        <fullName evidence="3">Flagellar biosynthesis protein FlaG</fullName>
    </recommendedName>
</protein>
<evidence type="ECO:0008006" key="3">
    <source>
        <dbReference type="Google" id="ProtNLM"/>
    </source>
</evidence>
<accession>A0A3G1A4Q0</accession>
<dbReference type="RefSeq" id="WP_148684566.1">
    <property type="nucleotide sequence ID" value="NZ_CP007493.1"/>
</dbReference>
<dbReference type="Proteomes" id="UP000266720">
    <property type="component" value="Chromosome"/>
</dbReference>
<dbReference type="AlphaFoldDB" id="A0A3G1A4Q0"/>
<organism evidence="1 2">
    <name type="scientific">Thermofilum adornatum 1505</name>
    <dbReference type="NCBI Taxonomy" id="697581"/>
    <lineage>
        <taxon>Archaea</taxon>
        <taxon>Thermoproteota</taxon>
        <taxon>Thermoprotei</taxon>
        <taxon>Thermofilales</taxon>
        <taxon>Thermofilaceae</taxon>
        <taxon>Thermofilum</taxon>
    </lineage>
</organism>
<dbReference type="STRING" id="697581.TCARB_0526"/>
<dbReference type="InterPro" id="IPR013373">
    <property type="entry name" value="Flagellin/pilin_N_arc"/>
</dbReference>
<proteinExistence type="predicted"/>
<dbReference type="NCBIfam" id="TIGR02537">
    <property type="entry name" value="arch_flag_Nterm"/>
    <property type="match status" value="1"/>
</dbReference>
<dbReference type="GeneID" id="25405977"/>
<evidence type="ECO:0000313" key="2">
    <source>
        <dbReference type="Proteomes" id="UP000266720"/>
    </source>
</evidence>
<name>A0A3G1A4Q0_9CREN</name>
<dbReference type="KEGG" id="tcb:TCARB_0526"/>
<gene>
    <name evidence="1" type="ORF">TCARB_0526</name>
</gene>